<proteinExistence type="predicted"/>
<sequence>MSEMSLIKQNATKSTSGNPHFWTRLVASKANVATRAVYYANRIILVHAIVITVWCTVQNFLFHKLKLFTGPSRFPNFGLNMMWIGNSGLSCFLCLVMNKWVST</sequence>
<dbReference type="EMBL" id="AZBU02000010">
    <property type="protein sequence ID" value="TKR62785.1"/>
    <property type="molecule type" value="Genomic_DNA"/>
</dbReference>
<feature type="transmembrane region" description="Helical" evidence="1">
    <location>
        <begin position="43"/>
        <end position="61"/>
    </location>
</feature>
<organism evidence="2 3">
    <name type="scientific">Steinernema carpocapsae</name>
    <name type="common">Entomopathogenic nematode</name>
    <dbReference type="NCBI Taxonomy" id="34508"/>
    <lineage>
        <taxon>Eukaryota</taxon>
        <taxon>Metazoa</taxon>
        <taxon>Ecdysozoa</taxon>
        <taxon>Nematoda</taxon>
        <taxon>Chromadorea</taxon>
        <taxon>Rhabditida</taxon>
        <taxon>Tylenchina</taxon>
        <taxon>Panagrolaimomorpha</taxon>
        <taxon>Strongyloidoidea</taxon>
        <taxon>Steinernematidae</taxon>
        <taxon>Steinernema</taxon>
    </lineage>
</organism>
<evidence type="ECO:0008006" key="4">
    <source>
        <dbReference type="Google" id="ProtNLM"/>
    </source>
</evidence>
<gene>
    <name evidence="2" type="ORF">L596_026702</name>
</gene>
<dbReference type="Proteomes" id="UP000298663">
    <property type="component" value="Unassembled WGS sequence"/>
</dbReference>
<evidence type="ECO:0000313" key="2">
    <source>
        <dbReference type="EMBL" id="TKR62785.1"/>
    </source>
</evidence>
<evidence type="ECO:0000313" key="3">
    <source>
        <dbReference type="Proteomes" id="UP000298663"/>
    </source>
</evidence>
<name>A0A4V5ZY92_STECR</name>
<dbReference type="AlphaFoldDB" id="A0A4V5ZY92"/>
<evidence type="ECO:0000256" key="1">
    <source>
        <dbReference type="SAM" id="Phobius"/>
    </source>
</evidence>
<keyword evidence="1" id="KW-0472">Membrane</keyword>
<comment type="caution">
    <text evidence="2">The sequence shown here is derived from an EMBL/GenBank/DDBJ whole genome shotgun (WGS) entry which is preliminary data.</text>
</comment>
<reference evidence="2 3" key="2">
    <citation type="journal article" date="2019" name="G3 (Bethesda)">
        <title>Hybrid Assembly of the Genome of the Entomopathogenic Nematode Steinernema carpocapsae Identifies the X-Chromosome.</title>
        <authorList>
            <person name="Serra L."/>
            <person name="Macchietto M."/>
            <person name="Macias-Munoz A."/>
            <person name="McGill C.J."/>
            <person name="Rodriguez I.M."/>
            <person name="Rodriguez B."/>
            <person name="Murad R."/>
            <person name="Mortazavi A."/>
        </authorList>
    </citation>
    <scope>NUCLEOTIDE SEQUENCE [LARGE SCALE GENOMIC DNA]</scope>
    <source>
        <strain evidence="2 3">ALL</strain>
    </source>
</reference>
<accession>A0A4V5ZY92</accession>
<protein>
    <recommendedName>
        <fullName evidence="4">7TM GPCR serpentine receptor class x (Srx) domain-containing protein</fullName>
    </recommendedName>
</protein>
<feature type="transmembrane region" description="Helical" evidence="1">
    <location>
        <begin position="81"/>
        <end position="101"/>
    </location>
</feature>
<reference evidence="2 3" key="1">
    <citation type="journal article" date="2015" name="Genome Biol.">
        <title>Comparative genomics of Steinernema reveals deeply conserved gene regulatory networks.</title>
        <authorList>
            <person name="Dillman A.R."/>
            <person name="Macchietto M."/>
            <person name="Porter C.F."/>
            <person name="Rogers A."/>
            <person name="Williams B."/>
            <person name="Antoshechkin I."/>
            <person name="Lee M.M."/>
            <person name="Goodwin Z."/>
            <person name="Lu X."/>
            <person name="Lewis E.E."/>
            <person name="Goodrich-Blair H."/>
            <person name="Stock S.P."/>
            <person name="Adams B.J."/>
            <person name="Sternberg P.W."/>
            <person name="Mortazavi A."/>
        </authorList>
    </citation>
    <scope>NUCLEOTIDE SEQUENCE [LARGE SCALE GENOMIC DNA]</scope>
    <source>
        <strain evidence="2 3">ALL</strain>
    </source>
</reference>
<keyword evidence="1" id="KW-0812">Transmembrane</keyword>
<keyword evidence="3" id="KW-1185">Reference proteome</keyword>
<keyword evidence="1" id="KW-1133">Transmembrane helix</keyword>